<dbReference type="OrthoDB" id="8663017at2"/>
<accession>A0A089WS98</accession>
<evidence type="ECO:0000259" key="18">
    <source>
        <dbReference type="Pfam" id="PF07715"/>
    </source>
</evidence>
<keyword evidence="11 14" id="KW-0472">Membrane</keyword>
<gene>
    <name evidence="19" type="ORF">LK03_12415</name>
</gene>
<dbReference type="Gene3D" id="2.40.170.20">
    <property type="entry name" value="TonB-dependent receptor, beta-barrel domain"/>
    <property type="match status" value="1"/>
</dbReference>
<dbReference type="GO" id="GO:0015891">
    <property type="term" value="P:siderophore transport"/>
    <property type="evidence" value="ECO:0007669"/>
    <property type="project" value="InterPro"/>
</dbReference>
<keyword evidence="7 16" id="KW-0732">Signal</keyword>
<evidence type="ECO:0000256" key="6">
    <source>
        <dbReference type="ARBA" id="ARBA00022692"/>
    </source>
</evidence>
<dbReference type="eggNOG" id="COG4773">
    <property type="taxonomic scope" value="Bacteria"/>
</dbReference>
<keyword evidence="6 14" id="KW-0812">Transmembrane</keyword>
<dbReference type="Pfam" id="PF07715">
    <property type="entry name" value="Plug"/>
    <property type="match status" value="1"/>
</dbReference>
<dbReference type="InterPro" id="IPR010105">
    <property type="entry name" value="TonB_sidphr_rcpt"/>
</dbReference>
<keyword evidence="20" id="KW-1185">Reference proteome</keyword>
<evidence type="ECO:0000256" key="13">
    <source>
        <dbReference type="ARBA" id="ARBA00023237"/>
    </source>
</evidence>
<evidence type="ECO:0000256" key="1">
    <source>
        <dbReference type="ARBA" id="ARBA00004571"/>
    </source>
</evidence>
<dbReference type="FunFam" id="2.170.130.10:FF:000010">
    <property type="entry name" value="Ferripyoverdine receptor"/>
    <property type="match status" value="1"/>
</dbReference>
<dbReference type="Gene3D" id="2.170.130.10">
    <property type="entry name" value="TonB-dependent receptor, plug domain"/>
    <property type="match status" value="1"/>
</dbReference>
<dbReference type="CDD" id="cd01347">
    <property type="entry name" value="ligand_gated_channel"/>
    <property type="match status" value="1"/>
</dbReference>
<evidence type="ECO:0000256" key="10">
    <source>
        <dbReference type="ARBA" id="ARBA00023077"/>
    </source>
</evidence>
<feature type="chain" id="PRO_5001851189" evidence="16">
    <location>
        <begin position="27"/>
        <end position="742"/>
    </location>
</feature>
<dbReference type="Pfam" id="PF00593">
    <property type="entry name" value="TonB_dep_Rec_b-barrel"/>
    <property type="match status" value="1"/>
</dbReference>
<evidence type="ECO:0000256" key="7">
    <source>
        <dbReference type="ARBA" id="ARBA00022729"/>
    </source>
</evidence>
<evidence type="ECO:0000256" key="11">
    <source>
        <dbReference type="ARBA" id="ARBA00023136"/>
    </source>
</evidence>
<keyword evidence="3 14" id="KW-0813">Transport</keyword>
<dbReference type="RefSeq" id="WP_038412655.1">
    <property type="nucleotide sequence ID" value="NZ_CP009455.1"/>
</dbReference>
<sequence>MRLSIRPSMTLTLGLWASVCSPLSLAQESKDAKEESEQQVLELDATDVYANSLGKTTENSGSYTTGSMSAATRLNLSIKETPQSVSVLSRQQLDDFRLNTLSEAMAHVTGVTVQRNDSERPAYYSRGYAINNFQIDGMLNTFSGLKSDSDTIIYDRIEVVRGATGLTTGAGDPSGTIAMVRKRPTHQLAVSSGVSAGSYDNYYSYLDVGGPLGWDGRLRGRTVLAYRDNKSFMDNYANQREVAYGVLEADLTDSTVLAVGYDYQNKHVQGSTWGTVPYWNADGSKAKLPRSTSMTTPWSSWPLKDQTFFATLDQRLGNDWLMKVAYTHRQTDTDGKVYYGGNGFPEADRSGMKAWYQHFSGEEKMDALDFNLAGPFQLLGRSHDFMVGYGESERRNSDPYYIGLPVPDGYDEIPDWKYMGSIPKFYDLSTGLDRSRSYTRQKAGYIATRLNPTDRLHLVLGSRYGSWQTQRRSWNYDANLVGTEQPKSQQTQNDQWTPYAGLLYDLTDEFTAYVSYADIFNPQNVVDVNKQYLEPIVGKVYELGLKGSLLDERLNLSTAVFRSKQDNVAEVDDSVPPNGNEVYYKSGGKGIVVQGFEAEVAGEVMTDWQMSLGYSYTHAQTADKKRKSTEQPLNLVRFSSTYKIDPALTVGASVDWESDKFRMARRPVGRNSEGIITTPDKISQKAFAVVGLMARYQIDEHLAASLNVKNLFDEHYYNNVGFYNGVYHGEPRTMMVSLDWKL</sequence>
<comment type="similarity">
    <text evidence="2 14 15">Belongs to the TonB-dependent receptor family.</text>
</comment>
<feature type="domain" description="TonB-dependent receptor plug" evidence="18">
    <location>
        <begin position="78"/>
        <end position="176"/>
    </location>
</feature>
<dbReference type="NCBIfam" id="TIGR01783">
    <property type="entry name" value="TonB-siderophor"/>
    <property type="match status" value="1"/>
</dbReference>
<keyword evidence="9" id="KW-0406">Ion transport</keyword>
<dbReference type="InterPro" id="IPR012910">
    <property type="entry name" value="Plug_dom"/>
</dbReference>
<dbReference type="InterPro" id="IPR039426">
    <property type="entry name" value="TonB-dep_rcpt-like"/>
</dbReference>
<organism evidence="19 20">
    <name type="scientific">Pseudomonas cremoricolorata</name>
    <dbReference type="NCBI Taxonomy" id="157783"/>
    <lineage>
        <taxon>Bacteria</taxon>
        <taxon>Pseudomonadati</taxon>
        <taxon>Pseudomonadota</taxon>
        <taxon>Gammaproteobacteria</taxon>
        <taxon>Pseudomonadales</taxon>
        <taxon>Pseudomonadaceae</taxon>
        <taxon>Pseudomonas</taxon>
    </lineage>
</organism>
<evidence type="ECO:0000256" key="15">
    <source>
        <dbReference type="RuleBase" id="RU003357"/>
    </source>
</evidence>
<dbReference type="GO" id="GO:0038023">
    <property type="term" value="F:signaling receptor activity"/>
    <property type="evidence" value="ECO:0007669"/>
    <property type="project" value="InterPro"/>
</dbReference>
<feature type="signal peptide" evidence="16">
    <location>
        <begin position="1"/>
        <end position="26"/>
    </location>
</feature>
<evidence type="ECO:0000256" key="14">
    <source>
        <dbReference type="PROSITE-ProRule" id="PRU01360"/>
    </source>
</evidence>
<dbReference type="GO" id="GO:0015344">
    <property type="term" value="F:siderophore uptake transmembrane transporter activity"/>
    <property type="evidence" value="ECO:0007669"/>
    <property type="project" value="TreeGrafter"/>
</dbReference>
<keyword evidence="5" id="KW-0410">Iron transport</keyword>
<evidence type="ECO:0000256" key="4">
    <source>
        <dbReference type="ARBA" id="ARBA00022452"/>
    </source>
</evidence>
<dbReference type="GO" id="GO:0009279">
    <property type="term" value="C:cell outer membrane"/>
    <property type="evidence" value="ECO:0007669"/>
    <property type="project" value="UniProtKB-SubCell"/>
</dbReference>
<dbReference type="EMBL" id="CP009455">
    <property type="protein sequence ID" value="AIR90044.1"/>
    <property type="molecule type" value="Genomic_DNA"/>
</dbReference>
<evidence type="ECO:0000256" key="16">
    <source>
        <dbReference type="SAM" id="SignalP"/>
    </source>
</evidence>
<dbReference type="PANTHER" id="PTHR32552">
    <property type="entry name" value="FERRICHROME IRON RECEPTOR-RELATED"/>
    <property type="match status" value="1"/>
</dbReference>
<keyword evidence="4 14" id="KW-1134">Transmembrane beta strand</keyword>
<evidence type="ECO:0000256" key="12">
    <source>
        <dbReference type="ARBA" id="ARBA00023170"/>
    </source>
</evidence>
<dbReference type="PANTHER" id="PTHR32552:SF74">
    <property type="entry name" value="HYDROXAMATE SIDEROPHORE RECEPTOR FHUE"/>
    <property type="match status" value="1"/>
</dbReference>
<evidence type="ECO:0000256" key="5">
    <source>
        <dbReference type="ARBA" id="ARBA00022496"/>
    </source>
</evidence>
<protein>
    <submittedName>
        <fullName evidence="19">TonB-dependent receptor</fullName>
    </submittedName>
</protein>
<dbReference type="InterPro" id="IPR000531">
    <property type="entry name" value="Beta-barrel_TonB"/>
</dbReference>
<reference evidence="19 20" key="1">
    <citation type="submission" date="2014-09" db="EMBL/GenBank/DDBJ databases">
        <authorList>
            <person name="Chan K.-G."/>
        </authorList>
    </citation>
    <scope>NUCLEOTIDE SEQUENCE [LARGE SCALE GENOMIC DNA]</scope>
    <source>
        <strain evidence="19 20">ND07</strain>
    </source>
</reference>
<proteinExistence type="inferred from homology"/>
<dbReference type="SUPFAM" id="SSF56935">
    <property type="entry name" value="Porins"/>
    <property type="match status" value="1"/>
</dbReference>
<evidence type="ECO:0000313" key="19">
    <source>
        <dbReference type="EMBL" id="AIR90044.1"/>
    </source>
</evidence>
<evidence type="ECO:0000256" key="3">
    <source>
        <dbReference type="ARBA" id="ARBA00022448"/>
    </source>
</evidence>
<keyword evidence="8" id="KW-0408">Iron</keyword>
<dbReference type="Proteomes" id="UP000029493">
    <property type="component" value="Chromosome"/>
</dbReference>
<dbReference type="KEGG" id="psw:LK03_12415"/>
<evidence type="ECO:0000256" key="9">
    <source>
        <dbReference type="ARBA" id="ARBA00023065"/>
    </source>
</evidence>
<evidence type="ECO:0000256" key="2">
    <source>
        <dbReference type="ARBA" id="ARBA00009810"/>
    </source>
</evidence>
<evidence type="ECO:0000313" key="20">
    <source>
        <dbReference type="Proteomes" id="UP000029493"/>
    </source>
</evidence>
<evidence type="ECO:0000259" key="17">
    <source>
        <dbReference type="Pfam" id="PF00593"/>
    </source>
</evidence>
<keyword evidence="12 19" id="KW-0675">Receptor</keyword>
<dbReference type="PROSITE" id="PS52016">
    <property type="entry name" value="TONB_DEPENDENT_REC_3"/>
    <property type="match status" value="1"/>
</dbReference>
<keyword evidence="10 15" id="KW-0798">TonB box</keyword>
<dbReference type="InterPro" id="IPR037066">
    <property type="entry name" value="Plug_dom_sf"/>
</dbReference>
<name>A0A089WS98_9PSED</name>
<comment type="subcellular location">
    <subcellularLocation>
        <location evidence="1 14">Cell outer membrane</location>
        <topology evidence="1 14">Multi-pass membrane protein</topology>
    </subcellularLocation>
</comment>
<feature type="domain" description="TonB-dependent receptor-like beta-barrel" evidence="17">
    <location>
        <begin position="261"/>
        <end position="711"/>
    </location>
</feature>
<dbReference type="AlphaFoldDB" id="A0A089WS98"/>
<evidence type="ECO:0000256" key="8">
    <source>
        <dbReference type="ARBA" id="ARBA00023004"/>
    </source>
</evidence>
<dbReference type="STRING" id="157783.LK03_12415"/>
<dbReference type="InterPro" id="IPR036942">
    <property type="entry name" value="Beta-barrel_TonB_sf"/>
</dbReference>
<keyword evidence="13 14" id="KW-0998">Cell outer membrane</keyword>